<dbReference type="RefSeq" id="WP_349135176.1">
    <property type="nucleotide sequence ID" value="NZ_JBBMFF010000163.1"/>
</dbReference>
<gene>
    <name evidence="1" type="ORF">WMO66_04435</name>
</gene>
<keyword evidence="2" id="KW-1185">Reference proteome</keyword>
<accession>A0ABV1G508</accession>
<dbReference type="EMBL" id="JBBMFF010000163">
    <property type="protein sequence ID" value="MEQ2510502.1"/>
    <property type="molecule type" value="Genomic_DNA"/>
</dbReference>
<reference evidence="1 2" key="1">
    <citation type="submission" date="2024-03" db="EMBL/GenBank/DDBJ databases">
        <title>Human intestinal bacterial collection.</title>
        <authorList>
            <person name="Pauvert C."/>
            <person name="Hitch T.C.A."/>
            <person name="Clavel T."/>
        </authorList>
    </citation>
    <scope>NUCLEOTIDE SEQUENCE [LARGE SCALE GENOMIC DNA]</scope>
    <source>
        <strain evidence="1 2">CLA-AA-H192</strain>
    </source>
</reference>
<organism evidence="1 2">
    <name type="scientific">Faecousia intestinalis</name>
    <dbReference type="NCBI Taxonomy" id="3133167"/>
    <lineage>
        <taxon>Bacteria</taxon>
        <taxon>Bacillati</taxon>
        <taxon>Bacillota</taxon>
        <taxon>Clostridia</taxon>
        <taxon>Eubacteriales</taxon>
        <taxon>Oscillospiraceae</taxon>
        <taxon>Faecousia</taxon>
    </lineage>
</organism>
<evidence type="ECO:0000313" key="1">
    <source>
        <dbReference type="EMBL" id="MEQ2510502.1"/>
    </source>
</evidence>
<sequence length="219" mass="23489">MPVPVYLAANCKEIATFTGRAAVLGLGFLPDGGARIPACPLQGHMAVIDDAVLPQRVPEETLDRLAARCGGGCCLDFLRTPGPVHRAVAQGLQRRLGNAPMLLPAAYHAFAPEALPVLSCLRPCNAWDGFVRSAERRFPNGWALELTPWAAELPAPPLPYPGGMLPAALCSCEKSTAGLRYFDTPESLRQKLAHAAAHGCRCAIGLWQELQPFFPERDG</sequence>
<comment type="caution">
    <text evidence="1">The sequence shown here is derived from an EMBL/GenBank/DDBJ whole genome shotgun (WGS) entry which is preliminary data.</text>
</comment>
<proteinExistence type="predicted"/>
<protein>
    <submittedName>
        <fullName evidence="1">Uncharacterized protein</fullName>
    </submittedName>
</protein>
<evidence type="ECO:0000313" key="2">
    <source>
        <dbReference type="Proteomes" id="UP001491552"/>
    </source>
</evidence>
<dbReference type="Proteomes" id="UP001491552">
    <property type="component" value="Unassembled WGS sequence"/>
</dbReference>
<name>A0ABV1G508_9FIRM</name>